<evidence type="ECO:0000313" key="1">
    <source>
        <dbReference type="EMBL" id="GAF91036.1"/>
    </source>
</evidence>
<protein>
    <submittedName>
        <fullName evidence="1">Uncharacterized protein</fullName>
    </submittedName>
</protein>
<accession>X0TV14</accession>
<sequence>MRFRYLVYPEAKDKLSPLNLKERFVEEKKSEDFPYFKTHLLEEELVSMVSEMSKRGLESLPKDSRNLFMQQMNKLFKNRDTSSWKVKREDKILKEELDLHDFLSMSGWTSSLLLEPKEIWDYKKFNFDSLIGFTGAVGALIWQLD</sequence>
<name>X0TV14_9ZZZZ</name>
<organism evidence="1">
    <name type="scientific">marine sediment metagenome</name>
    <dbReference type="NCBI Taxonomy" id="412755"/>
    <lineage>
        <taxon>unclassified sequences</taxon>
        <taxon>metagenomes</taxon>
        <taxon>ecological metagenomes</taxon>
    </lineage>
</organism>
<proteinExistence type="predicted"/>
<dbReference type="AlphaFoldDB" id="X0TV14"/>
<dbReference type="EMBL" id="BARS01010212">
    <property type="protein sequence ID" value="GAF91036.1"/>
    <property type="molecule type" value="Genomic_DNA"/>
</dbReference>
<reference evidence="1" key="1">
    <citation type="journal article" date="2014" name="Front. Microbiol.">
        <title>High frequency of phylogenetically diverse reductive dehalogenase-homologous genes in deep subseafloor sedimentary metagenomes.</title>
        <authorList>
            <person name="Kawai M."/>
            <person name="Futagami T."/>
            <person name="Toyoda A."/>
            <person name="Takaki Y."/>
            <person name="Nishi S."/>
            <person name="Hori S."/>
            <person name="Arai W."/>
            <person name="Tsubouchi T."/>
            <person name="Morono Y."/>
            <person name="Uchiyama I."/>
            <person name="Ito T."/>
            <person name="Fujiyama A."/>
            <person name="Inagaki F."/>
            <person name="Takami H."/>
        </authorList>
    </citation>
    <scope>NUCLEOTIDE SEQUENCE</scope>
    <source>
        <strain evidence="1">Expedition CK06-06</strain>
    </source>
</reference>
<gene>
    <name evidence="1" type="ORF">S01H1_18995</name>
</gene>
<feature type="non-terminal residue" evidence="1">
    <location>
        <position position="145"/>
    </location>
</feature>
<comment type="caution">
    <text evidence="1">The sequence shown here is derived from an EMBL/GenBank/DDBJ whole genome shotgun (WGS) entry which is preliminary data.</text>
</comment>